<keyword evidence="2" id="KW-0963">Cytoplasm</keyword>
<dbReference type="GO" id="GO:0007051">
    <property type="term" value="P:spindle organization"/>
    <property type="evidence" value="ECO:0007669"/>
    <property type="project" value="InterPro"/>
</dbReference>
<feature type="region of interest" description="Disordered" evidence="8">
    <location>
        <begin position="486"/>
        <end position="533"/>
    </location>
</feature>
<dbReference type="PANTHER" id="PTHR12609">
    <property type="entry name" value="MICROTUBULE ASSOCIATED PROTEIN XMAP215"/>
    <property type="match status" value="1"/>
</dbReference>
<dbReference type="Proteomes" id="UP000887575">
    <property type="component" value="Unassembled WGS sequence"/>
</dbReference>
<evidence type="ECO:0000256" key="7">
    <source>
        <dbReference type="SAM" id="Coils"/>
    </source>
</evidence>
<dbReference type="PROSITE" id="PS50077">
    <property type="entry name" value="HEAT_REPEAT"/>
    <property type="match status" value="1"/>
</dbReference>
<keyword evidence="3" id="KW-0677">Repeat</keyword>
<dbReference type="GO" id="GO:0030951">
    <property type="term" value="P:establishment or maintenance of microtubule cytoskeleton polarity"/>
    <property type="evidence" value="ECO:0007669"/>
    <property type="project" value="InterPro"/>
</dbReference>
<feature type="domain" description="TOG" evidence="9">
    <location>
        <begin position="244"/>
        <end position="484"/>
    </location>
</feature>
<dbReference type="GO" id="GO:0005856">
    <property type="term" value="C:cytoskeleton"/>
    <property type="evidence" value="ECO:0007669"/>
    <property type="project" value="UniProtKB-SubCell"/>
</dbReference>
<feature type="repeat" description="HEAT" evidence="6">
    <location>
        <begin position="419"/>
        <end position="456"/>
    </location>
</feature>
<comment type="similarity">
    <text evidence="5">Belongs to the TOG/XMAP215 family.</text>
</comment>
<sequence>MADDFDYYDSFDVIKNLPTTFYSDEGGVNSKKWQERKDALEFVIWALAKLISDNPKLDSKANYGELISTLNKLLGKDSNVNVNAVAAQCLAGIAYGLRTKFGPYASTVLPTVIEKLKEKKALLRGPVVECLYKVAFTTSLDSLQEALNTLDADHEVRSASIEALGSMLRATGPGGNALVKEIAEDKARMEKVQAALEQAKLEVAEEQAQEPIAAAQPTVNHAQEGEEQTSTAAVSTLEAVDPFDFLDPFDVVSKLPSTFYDDEGGVMSKKWQDRTGALEALLKLMVENPKLNPKANYGELIGTLNKLLAKDSNINVAALAAKCLGGIAYGLRRKFGPYVLGVLPSILEKFKEKKSLLRDSLVECIDRVGATVDFETLEEGLTQGLENKNPQIKTQTDSFVERYLRKPTSQIKPEKIKGICAHLVKHTGDPDVEVREAAYNALGSIQRIIGERVLMNWCQDIATDKIKMAKVNEASQKLIHELGPHVPVAASHPSTSTASDQSSKKSVRPKSSNSSLSVVESKKQKITKENKVRESAPIVPVVKVENRKKTPAVQNGISNNITKKAPLPSPPTSAQGKPPNASRKVCSQVTSARSPRLYKEVDLTGSKMPRFRPNTA</sequence>
<protein>
    <recommendedName>
        <fullName evidence="9">TOG domain-containing protein</fullName>
    </recommendedName>
</protein>
<dbReference type="FunFam" id="1.25.10.10:FF:000019">
    <property type="entry name" value="Cytoskeleton-associated protein 5"/>
    <property type="match status" value="1"/>
</dbReference>
<evidence type="ECO:0000256" key="2">
    <source>
        <dbReference type="ARBA" id="ARBA00022490"/>
    </source>
</evidence>
<dbReference type="InterPro" id="IPR048491">
    <property type="entry name" value="XMAP215_CLASP_TOG"/>
</dbReference>
<dbReference type="InterPro" id="IPR011989">
    <property type="entry name" value="ARM-like"/>
</dbReference>
<evidence type="ECO:0000256" key="6">
    <source>
        <dbReference type="PROSITE-ProRule" id="PRU00103"/>
    </source>
</evidence>
<dbReference type="AlphaFoldDB" id="A0AAF3JAV3"/>
<dbReference type="GO" id="GO:0046785">
    <property type="term" value="P:microtubule polymerization"/>
    <property type="evidence" value="ECO:0007669"/>
    <property type="project" value="InterPro"/>
</dbReference>
<feature type="domain" description="TOG" evidence="9">
    <location>
        <begin position="6"/>
        <end position="218"/>
    </location>
</feature>
<keyword evidence="10" id="KW-1185">Reference proteome</keyword>
<organism evidence="10 11">
    <name type="scientific">Mesorhabditis belari</name>
    <dbReference type="NCBI Taxonomy" id="2138241"/>
    <lineage>
        <taxon>Eukaryota</taxon>
        <taxon>Metazoa</taxon>
        <taxon>Ecdysozoa</taxon>
        <taxon>Nematoda</taxon>
        <taxon>Chromadorea</taxon>
        <taxon>Rhabditida</taxon>
        <taxon>Rhabditina</taxon>
        <taxon>Rhabditomorpha</taxon>
        <taxon>Rhabditoidea</taxon>
        <taxon>Rhabditidae</taxon>
        <taxon>Mesorhabditinae</taxon>
        <taxon>Mesorhabditis</taxon>
    </lineage>
</organism>
<accession>A0AAF3JAV3</accession>
<feature type="coiled-coil region" evidence="7">
    <location>
        <begin position="179"/>
        <end position="209"/>
    </location>
</feature>
<dbReference type="WBParaSite" id="MBELARI_LOCUS7187">
    <property type="protein sequence ID" value="MBELARI_LOCUS7187"/>
    <property type="gene ID" value="MBELARI_LOCUS7187"/>
</dbReference>
<feature type="region of interest" description="Disordered" evidence="8">
    <location>
        <begin position="547"/>
        <end position="616"/>
    </location>
</feature>
<evidence type="ECO:0000313" key="11">
    <source>
        <dbReference type="WBParaSite" id="MBELARI_LOCUS7187"/>
    </source>
</evidence>
<dbReference type="Pfam" id="PF21041">
    <property type="entry name" value="XMAP215_CLASP_TOG"/>
    <property type="match status" value="1"/>
</dbReference>
<evidence type="ECO:0000256" key="4">
    <source>
        <dbReference type="ARBA" id="ARBA00023212"/>
    </source>
</evidence>
<evidence type="ECO:0000256" key="5">
    <source>
        <dbReference type="ARBA" id="ARBA00025722"/>
    </source>
</evidence>
<feature type="compositionally biased region" description="Polar residues" evidence="8">
    <location>
        <begin position="492"/>
        <end position="501"/>
    </location>
</feature>
<keyword evidence="7" id="KW-0175">Coiled coil</keyword>
<dbReference type="GO" id="GO:0051010">
    <property type="term" value="F:microtubule plus-end binding"/>
    <property type="evidence" value="ECO:0007669"/>
    <property type="project" value="InterPro"/>
</dbReference>
<dbReference type="Gene3D" id="1.25.10.10">
    <property type="entry name" value="Leucine-rich Repeat Variant"/>
    <property type="match status" value="2"/>
</dbReference>
<evidence type="ECO:0000313" key="10">
    <source>
        <dbReference type="Proteomes" id="UP000887575"/>
    </source>
</evidence>
<evidence type="ECO:0000256" key="1">
    <source>
        <dbReference type="ARBA" id="ARBA00004245"/>
    </source>
</evidence>
<reference evidence="11" key="1">
    <citation type="submission" date="2024-02" db="UniProtKB">
        <authorList>
            <consortium name="WormBaseParasite"/>
        </authorList>
    </citation>
    <scope>IDENTIFICATION</scope>
</reference>
<dbReference type="SMART" id="SM01349">
    <property type="entry name" value="TOG"/>
    <property type="match status" value="2"/>
</dbReference>
<evidence type="ECO:0000259" key="9">
    <source>
        <dbReference type="SMART" id="SM01349"/>
    </source>
</evidence>
<proteinExistence type="inferred from homology"/>
<dbReference type="InterPro" id="IPR016024">
    <property type="entry name" value="ARM-type_fold"/>
</dbReference>
<dbReference type="GO" id="GO:0061863">
    <property type="term" value="F:microtubule plus end polymerase"/>
    <property type="evidence" value="ECO:0007669"/>
    <property type="project" value="InterPro"/>
</dbReference>
<name>A0AAF3JAV3_9BILA</name>
<dbReference type="SUPFAM" id="SSF48371">
    <property type="entry name" value="ARM repeat"/>
    <property type="match status" value="1"/>
</dbReference>
<dbReference type="InterPro" id="IPR045110">
    <property type="entry name" value="XMAP215"/>
</dbReference>
<keyword evidence="4" id="KW-0206">Cytoskeleton</keyword>
<dbReference type="InterPro" id="IPR034085">
    <property type="entry name" value="TOG"/>
</dbReference>
<dbReference type="InterPro" id="IPR021133">
    <property type="entry name" value="HEAT_type_2"/>
</dbReference>
<comment type="subcellular location">
    <subcellularLocation>
        <location evidence="1">Cytoplasm</location>
        <location evidence="1">Cytoskeleton</location>
    </subcellularLocation>
</comment>
<evidence type="ECO:0000256" key="8">
    <source>
        <dbReference type="SAM" id="MobiDB-lite"/>
    </source>
</evidence>
<feature type="compositionally biased region" description="Low complexity" evidence="8">
    <location>
        <begin position="509"/>
        <end position="519"/>
    </location>
</feature>
<feature type="compositionally biased region" description="Basic and acidic residues" evidence="8">
    <location>
        <begin position="520"/>
        <end position="533"/>
    </location>
</feature>
<feature type="compositionally biased region" description="Polar residues" evidence="8">
    <location>
        <begin position="552"/>
        <end position="562"/>
    </location>
</feature>
<evidence type="ECO:0000256" key="3">
    <source>
        <dbReference type="ARBA" id="ARBA00022737"/>
    </source>
</evidence>